<dbReference type="GO" id="GO:0005886">
    <property type="term" value="C:plasma membrane"/>
    <property type="evidence" value="ECO:0007669"/>
    <property type="project" value="UniProtKB-SubCell"/>
</dbReference>
<proteinExistence type="predicted"/>
<dbReference type="Pfam" id="PF03772">
    <property type="entry name" value="Competence"/>
    <property type="match status" value="1"/>
</dbReference>
<evidence type="ECO:0000256" key="6">
    <source>
        <dbReference type="SAM" id="MobiDB-lite"/>
    </source>
</evidence>
<feature type="transmembrane region" description="Helical" evidence="7">
    <location>
        <begin position="502"/>
        <end position="524"/>
    </location>
</feature>
<name>A0A5E5P292_9BURK</name>
<evidence type="ECO:0000256" key="4">
    <source>
        <dbReference type="ARBA" id="ARBA00022989"/>
    </source>
</evidence>
<dbReference type="NCBIfam" id="TIGR00361">
    <property type="entry name" value="ComEC_Rec2"/>
    <property type="match status" value="1"/>
</dbReference>
<sequence>MRLVLLAWVAGVWWLQHASALPGGGLFALAIGVAGGVFAACACWALTRATRARRDGTGVSVQFGGVDYTGGGARAGNGLRQRCVVIVLALCAGVLGYSWAALRADARMSDRFSVQLEGRDLMVVGIVAELPVSTGDGLRFALDVERAYVAGGAGDWCGVSSSGATAATYGAGSRVDSKTGLTPCPAVHVPKHIELVWPGRSSFGRRSDARIDPVEQAQRLSTQRTGPANAGRPRAGERWRLPVRLTSPRGFANWHGFDAELMALARGIRATGYVRASFGGSQASKAGGAQRLQSGPLPGYRFAAWRERLRDDFRATLGPSARYGGVLMALALGERGDIADDDWQVFADTGVSHLLAISGLHVSLVAGVFGALVGTLWRRACGRRFSLPLWWPAPKAAAIAGLLAAVAYGAVAGWGVPARRAVGMVAIVVLALLNGRFAAPSYVLMWALAVIVTLDPWAVVTPGLWLSFGAVAALVMAARRRERGQAAQRRVPFVVLWQAARAQYAVTIGLVPLTLAWFGAVPLLGPLANAVAIPVMTLIVTPLALASLLLPATLAHWALALAHGVVVWLAEWLGVLAALPWSVWRAAVAPPWAQAAAVGGVIMCLMPLPLAVRQTWAWRVGIRFAGFALMGPAWLASSPRPAAEGFRVTMLDIGQGNAVLVETATRTVLFDAGPPLGQRSDAGRRVIVPYLRAHGISRLDRLVVSHAHDDHFGGALSLMKAYPDAQVFSSLPVTHRVRRAAGAHRTCLAGQQWTWDGVTFRFLHPDTATLREGWAGRIGPNGVSCVLRVSNGKYSALLAADAEAPQERAMLARFGERLRADILLVPHHGSLTSSTAAFVAAVSPAHAVFQTGYRNRFGHPRSTVVARYRAAGARIWQTVAHGGIRFSITRDGVESQAYREHYRRYWHEDLPDVSSLSNVPNVLNVPNASTTSTESELDSASWGIGGV</sequence>
<dbReference type="SMART" id="SM00849">
    <property type="entry name" value="Lactamase_B"/>
    <property type="match status" value="1"/>
</dbReference>
<dbReference type="InterPro" id="IPR001279">
    <property type="entry name" value="Metallo-B-lactamas"/>
</dbReference>
<dbReference type="Pfam" id="PF00753">
    <property type="entry name" value="Lactamase_B"/>
    <property type="match status" value="1"/>
</dbReference>
<dbReference type="Gene3D" id="3.60.15.10">
    <property type="entry name" value="Ribonuclease Z/Hydroxyacylglutathione hydrolase-like"/>
    <property type="match status" value="1"/>
</dbReference>
<keyword evidence="4 7" id="KW-1133">Transmembrane helix</keyword>
<feature type="transmembrane region" description="Helical" evidence="7">
    <location>
        <begin position="83"/>
        <end position="102"/>
    </location>
</feature>
<comment type="subcellular location">
    <subcellularLocation>
        <location evidence="1">Cell membrane</location>
        <topology evidence="1">Multi-pass membrane protein</topology>
    </subcellularLocation>
</comment>
<dbReference type="EMBL" id="CABPSX010000002">
    <property type="protein sequence ID" value="VVG70293.1"/>
    <property type="molecule type" value="Genomic_DNA"/>
</dbReference>
<dbReference type="AlphaFoldDB" id="A0A5E5P292"/>
<feature type="region of interest" description="Disordered" evidence="6">
    <location>
        <begin position="207"/>
        <end position="237"/>
    </location>
</feature>
<dbReference type="InterPro" id="IPR025405">
    <property type="entry name" value="DUF4131"/>
</dbReference>
<evidence type="ECO:0000256" key="2">
    <source>
        <dbReference type="ARBA" id="ARBA00022475"/>
    </source>
</evidence>
<feature type="transmembrane region" description="Helical" evidence="7">
    <location>
        <begin position="591"/>
        <end position="608"/>
    </location>
</feature>
<accession>A0A5E5P292</accession>
<dbReference type="CDD" id="cd07731">
    <property type="entry name" value="ComA-like_MBL-fold"/>
    <property type="match status" value="1"/>
</dbReference>
<evidence type="ECO:0000256" key="7">
    <source>
        <dbReference type="SAM" id="Phobius"/>
    </source>
</evidence>
<reference evidence="9 10" key="1">
    <citation type="submission" date="2019-08" db="EMBL/GenBank/DDBJ databases">
        <authorList>
            <person name="Peeters C."/>
        </authorList>
    </citation>
    <scope>NUCLEOTIDE SEQUENCE [LARGE SCALE GENOMIC DNA]</scope>
    <source>
        <strain evidence="9 10">LMG 18089</strain>
    </source>
</reference>
<dbReference type="InterPro" id="IPR052159">
    <property type="entry name" value="Competence_DNA_uptake"/>
</dbReference>
<evidence type="ECO:0000256" key="3">
    <source>
        <dbReference type="ARBA" id="ARBA00022692"/>
    </source>
</evidence>
<evidence type="ECO:0000313" key="10">
    <source>
        <dbReference type="Proteomes" id="UP000364291"/>
    </source>
</evidence>
<evidence type="ECO:0000313" key="9">
    <source>
        <dbReference type="EMBL" id="VVG70293.1"/>
    </source>
</evidence>
<feature type="transmembrane region" description="Helical" evidence="7">
    <location>
        <begin position="620"/>
        <end position="637"/>
    </location>
</feature>
<feature type="domain" description="Metallo-beta-lactamase" evidence="8">
    <location>
        <begin position="655"/>
        <end position="846"/>
    </location>
</feature>
<dbReference type="PANTHER" id="PTHR30619">
    <property type="entry name" value="DNA INTERNALIZATION/COMPETENCE PROTEIN COMEC/REC2"/>
    <property type="match status" value="1"/>
</dbReference>
<evidence type="ECO:0000259" key="8">
    <source>
        <dbReference type="SMART" id="SM00849"/>
    </source>
</evidence>
<dbReference type="GO" id="GO:0030420">
    <property type="term" value="P:establishment of competence for transformation"/>
    <property type="evidence" value="ECO:0007669"/>
    <property type="project" value="InterPro"/>
</dbReference>
<feature type="region of interest" description="Disordered" evidence="6">
    <location>
        <begin position="927"/>
        <end position="947"/>
    </location>
</feature>
<dbReference type="InterPro" id="IPR036866">
    <property type="entry name" value="RibonucZ/Hydroxyglut_hydro"/>
</dbReference>
<dbReference type="OrthoDB" id="9761531at2"/>
<evidence type="ECO:0000256" key="5">
    <source>
        <dbReference type="ARBA" id="ARBA00023136"/>
    </source>
</evidence>
<dbReference type="PANTHER" id="PTHR30619:SF1">
    <property type="entry name" value="RECOMBINATION PROTEIN 2"/>
    <property type="match status" value="1"/>
</dbReference>
<dbReference type="SUPFAM" id="SSF56281">
    <property type="entry name" value="Metallo-hydrolase/oxidoreductase"/>
    <property type="match status" value="1"/>
</dbReference>
<evidence type="ECO:0000256" key="1">
    <source>
        <dbReference type="ARBA" id="ARBA00004651"/>
    </source>
</evidence>
<gene>
    <name evidence="9" type="ORF">PAP18089_01253</name>
</gene>
<keyword evidence="5 7" id="KW-0472">Membrane</keyword>
<dbReference type="Pfam" id="PF13567">
    <property type="entry name" value="DUF4131"/>
    <property type="match status" value="2"/>
</dbReference>
<feature type="transmembrane region" description="Helical" evidence="7">
    <location>
        <begin position="530"/>
        <end position="550"/>
    </location>
</feature>
<feature type="transmembrane region" description="Helical" evidence="7">
    <location>
        <begin position="389"/>
        <end position="411"/>
    </location>
</feature>
<feature type="transmembrane region" description="Helical" evidence="7">
    <location>
        <begin position="464"/>
        <end position="481"/>
    </location>
</feature>
<dbReference type="Proteomes" id="UP000364291">
    <property type="component" value="Unassembled WGS sequence"/>
</dbReference>
<protein>
    <submittedName>
        <fullName evidence="9">DNA internalization-related competence protein ComEC/Rec2</fullName>
    </submittedName>
</protein>
<dbReference type="InterPro" id="IPR004477">
    <property type="entry name" value="ComEC_N"/>
</dbReference>
<dbReference type="InterPro" id="IPR004797">
    <property type="entry name" value="Competence_ComEC/Rec2"/>
</dbReference>
<dbReference type="NCBIfam" id="TIGR00360">
    <property type="entry name" value="ComEC_N-term"/>
    <property type="match status" value="1"/>
</dbReference>
<keyword evidence="2" id="KW-1003">Cell membrane</keyword>
<organism evidence="9 10">
    <name type="scientific">Pandoraea apista</name>
    <dbReference type="NCBI Taxonomy" id="93218"/>
    <lineage>
        <taxon>Bacteria</taxon>
        <taxon>Pseudomonadati</taxon>
        <taxon>Pseudomonadota</taxon>
        <taxon>Betaproteobacteria</taxon>
        <taxon>Burkholderiales</taxon>
        <taxon>Burkholderiaceae</taxon>
        <taxon>Pandoraea</taxon>
    </lineage>
</organism>
<dbReference type="InterPro" id="IPR035681">
    <property type="entry name" value="ComA-like_MBL"/>
</dbReference>
<dbReference type="RefSeq" id="WP_094068843.1">
    <property type="nucleotide sequence ID" value="NZ_CABPSX010000002.1"/>
</dbReference>
<feature type="transmembrane region" description="Helical" evidence="7">
    <location>
        <begin position="557"/>
        <end position="579"/>
    </location>
</feature>
<keyword evidence="3 7" id="KW-0812">Transmembrane</keyword>
<feature type="transmembrane region" description="Helical" evidence="7">
    <location>
        <begin position="30"/>
        <end position="47"/>
    </location>
</feature>